<gene>
    <name evidence="2" type="ORF">SALLE_v1c04280</name>
</gene>
<feature type="transmembrane region" description="Helical" evidence="1">
    <location>
        <begin position="12"/>
        <end position="30"/>
    </location>
</feature>
<keyword evidence="3" id="KW-1185">Reference proteome</keyword>
<dbReference type="KEGG" id="salx:SALLE_v1c04280"/>
<name>A0A345Z3C3_9MOLU</name>
<organism evidence="2 3">
    <name type="scientific">Spiroplasma alleghenense</name>
    <dbReference type="NCBI Taxonomy" id="216931"/>
    <lineage>
        <taxon>Bacteria</taxon>
        <taxon>Bacillati</taxon>
        <taxon>Mycoplasmatota</taxon>
        <taxon>Mollicutes</taxon>
        <taxon>Entomoplasmatales</taxon>
        <taxon>Spiroplasmataceae</taxon>
        <taxon>Spiroplasma</taxon>
    </lineage>
</organism>
<reference evidence="2 3" key="1">
    <citation type="submission" date="2018-07" db="EMBL/GenBank/DDBJ databases">
        <title>Complete genome sequence of Spiroplasma alleghenense PLHS-1 (ATCC 51752).</title>
        <authorList>
            <person name="Chou L."/>
            <person name="Lee T.-Y."/>
            <person name="Tsai Y.-M."/>
            <person name="Kuo C.-H."/>
        </authorList>
    </citation>
    <scope>NUCLEOTIDE SEQUENCE [LARGE SCALE GENOMIC DNA]</scope>
    <source>
        <strain evidence="2 3">PLHS-1</strain>
    </source>
</reference>
<evidence type="ECO:0000256" key="1">
    <source>
        <dbReference type="SAM" id="Phobius"/>
    </source>
</evidence>
<protein>
    <submittedName>
        <fullName evidence="2">Uncharacterized protein</fullName>
    </submittedName>
</protein>
<accession>A0A345Z3C3</accession>
<sequence>MGFSVQTIITDLLSATGFAILILGPLFYSISYKKFFKRHLFLKEDGAKIFEKLKYDLRVNEINGVDRSRLYRDLDYALTIFKNSMEFNKRDLMHYFNERKAIWILKKNTSQKSWFIFLVWTIFFATCFASSRLDIIFFIFNGLNRNSPDNGYSSIVFLFIIAVIFNANILIFKYFSFRKNISTKVRKINLVKYEKISNNFKYVYIGEIFWFVLALFFIFLNTFF</sequence>
<dbReference type="OrthoDB" id="388946at2"/>
<dbReference type="AlphaFoldDB" id="A0A345Z3C3"/>
<keyword evidence="1" id="KW-0812">Transmembrane</keyword>
<feature type="transmembrane region" description="Helical" evidence="1">
    <location>
        <begin position="152"/>
        <end position="177"/>
    </location>
</feature>
<dbReference type="Proteomes" id="UP000254792">
    <property type="component" value="Chromosome"/>
</dbReference>
<feature type="transmembrane region" description="Helical" evidence="1">
    <location>
        <begin position="202"/>
        <end position="223"/>
    </location>
</feature>
<feature type="transmembrane region" description="Helical" evidence="1">
    <location>
        <begin position="114"/>
        <end position="140"/>
    </location>
</feature>
<proteinExistence type="predicted"/>
<dbReference type="EMBL" id="CP031376">
    <property type="protein sequence ID" value="AXK51102.1"/>
    <property type="molecule type" value="Genomic_DNA"/>
</dbReference>
<evidence type="ECO:0000313" key="3">
    <source>
        <dbReference type="Proteomes" id="UP000254792"/>
    </source>
</evidence>
<keyword evidence="1" id="KW-1133">Transmembrane helix</keyword>
<keyword evidence="1" id="KW-0472">Membrane</keyword>
<evidence type="ECO:0000313" key="2">
    <source>
        <dbReference type="EMBL" id="AXK51102.1"/>
    </source>
</evidence>